<protein>
    <submittedName>
        <fullName evidence="1">Uncharacterized protein</fullName>
    </submittedName>
</protein>
<keyword evidence="2" id="KW-1185">Reference proteome</keyword>
<sequence length="286" mass="32078">MADGIELQQKNQEGKVLIQDDVFGIFNDYLRPGSSVSAAQTAAAISRLAPTPGEGQKMTDVDEGFFFELWGSVIAVAEQIPRDHPAQDKLVKAIRELTLLPKSGSGAWESSLWADLPVFSLVSREYLNGPRQSAVEEEQARIYESWIRFHAFCAKLMGAGVIYYINQPIWMLRAALEEEHAPRSAEWDCSLATAAMYVEYAGPILVESLAANPKPDLSDELRRIFRPGSLFRGGSGLVPERWAFWIKRFNEEAENANTEEAKETALRAARLMQVWAEKRLQNKDDD</sequence>
<name>A0ACC0D464_9PEZI</name>
<proteinExistence type="predicted"/>
<reference evidence="1 2" key="1">
    <citation type="journal article" date="2022" name="New Phytol.">
        <title>Ecological generalism drives hyperdiversity of secondary metabolite gene clusters in xylarialean endophytes.</title>
        <authorList>
            <person name="Franco M.E.E."/>
            <person name="Wisecaver J.H."/>
            <person name="Arnold A.E."/>
            <person name="Ju Y.M."/>
            <person name="Slot J.C."/>
            <person name="Ahrendt S."/>
            <person name="Moore L.P."/>
            <person name="Eastman K.E."/>
            <person name="Scott K."/>
            <person name="Konkel Z."/>
            <person name="Mondo S.J."/>
            <person name="Kuo A."/>
            <person name="Hayes R.D."/>
            <person name="Haridas S."/>
            <person name="Andreopoulos B."/>
            <person name="Riley R."/>
            <person name="LaButti K."/>
            <person name="Pangilinan J."/>
            <person name="Lipzen A."/>
            <person name="Amirebrahimi M."/>
            <person name="Yan J."/>
            <person name="Adam C."/>
            <person name="Keymanesh K."/>
            <person name="Ng V."/>
            <person name="Louie K."/>
            <person name="Northen T."/>
            <person name="Drula E."/>
            <person name="Henrissat B."/>
            <person name="Hsieh H.M."/>
            <person name="Youens-Clark K."/>
            <person name="Lutzoni F."/>
            <person name="Miadlikowska J."/>
            <person name="Eastwood D.C."/>
            <person name="Hamelin R.C."/>
            <person name="Grigoriev I.V."/>
            <person name="U'Ren J.M."/>
        </authorList>
    </citation>
    <scope>NUCLEOTIDE SEQUENCE [LARGE SCALE GENOMIC DNA]</scope>
    <source>
        <strain evidence="1 2">ER1909</strain>
    </source>
</reference>
<accession>A0ACC0D464</accession>
<evidence type="ECO:0000313" key="2">
    <source>
        <dbReference type="Proteomes" id="UP001497680"/>
    </source>
</evidence>
<dbReference type="EMBL" id="MU394308">
    <property type="protein sequence ID" value="KAI6087419.1"/>
    <property type="molecule type" value="Genomic_DNA"/>
</dbReference>
<gene>
    <name evidence="1" type="ORF">F4821DRAFT_107988</name>
</gene>
<evidence type="ECO:0000313" key="1">
    <source>
        <dbReference type="EMBL" id="KAI6087419.1"/>
    </source>
</evidence>
<organism evidence="1 2">
    <name type="scientific">Hypoxylon rubiginosum</name>
    <dbReference type="NCBI Taxonomy" id="110542"/>
    <lineage>
        <taxon>Eukaryota</taxon>
        <taxon>Fungi</taxon>
        <taxon>Dikarya</taxon>
        <taxon>Ascomycota</taxon>
        <taxon>Pezizomycotina</taxon>
        <taxon>Sordariomycetes</taxon>
        <taxon>Xylariomycetidae</taxon>
        <taxon>Xylariales</taxon>
        <taxon>Hypoxylaceae</taxon>
        <taxon>Hypoxylon</taxon>
    </lineage>
</organism>
<comment type="caution">
    <text evidence="1">The sequence shown here is derived from an EMBL/GenBank/DDBJ whole genome shotgun (WGS) entry which is preliminary data.</text>
</comment>
<dbReference type="Proteomes" id="UP001497680">
    <property type="component" value="Unassembled WGS sequence"/>
</dbReference>